<dbReference type="EMBL" id="BMLF01000002">
    <property type="protein sequence ID" value="GGM05621.1"/>
    <property type="molecule type" value="Genomic_DNA"/>
</dbReference>
<feature type="compositionally biased region" description="Basic and acidic residues" evidence="1">
    <location>
        <begin position="49"/>
        <end position="59"/>
    </location>
</feature>
<feature type="region of interest" description="Disordered" evidence="1">
    <location>
        <begin position="49"/>
        <end position="75"/>
    </location>
</feature>
<reference evidence="2" key="2">
    <citation type="submission" date="2020-09" db="EMBL/GenBank/DDBJ databases">
        <authorList>
            <person name="Sun Q."/>
            <person name="Zhou Y."/>
        </authorList>
    </citation>
    <scope>NUCLEOTIDE SEQUENCE</scope>
    <source>
        <strain evidence="2">CGMCC 1.6293</strain>
    </source>
</reference>
<protein>
    <submittedName>
        <fullName evidence="2">Uncharacterized protein</fullName>
    </submittedName>
</protein>
<evidence type="ECO:0000313" key="3">
    <source>
        <dbReference type="Proteomes" id="UP000649829"/>
    </source>
</evidence>
<evidence type="ECO:0000256" key="1">
    <source>
        <dbReference type="SAM" id="MobiDB-lite"/>
    </source>
</evidence>
<reference evidence="2" key="1">
    <citation type="journal article" date="2014" name="Int. J. Syst. Evol. Microbiol.">
        <title>Complete genome sequence of Corynebacterium casei LMG S-19264T (=DSM 44701T), isolated from a smear-ripened cheese.</title>
        <authorList>
            <consortium name="US DOE Joint Genome Institute (JGI-PGF)"/>
            <person name="Walter F."/>
            <person name="Albersmeier A."/>
            <person name="Kalinowski J."/>
            <person name="Ruckert C."/>
        </authorList>
    </citation>
    <scope>NUCLEOTIDE SEQUENCE</scope>
    <source>
        <strain evidence="2">CGMCC 1.6293</strain>
    </source>
</reference>
<keyword evidence="3" id="KW-1185">Reference proteome</keyword>
<dbReference type="AlphaFoldDB" id="A0A917WGV6"/>
<sequence length="75" mass="7810">MTSAFATPPRAVPDPDVPVPMGSPERPDCRGVDCAMDCLVPVPCPRDDREARARVRRDPGAGVTSAAARPGLSPA</sequence>
<proteinExistence type="predicted"/>
<feature type="region of interest" description="Disordered" evidence="1">
    <location>
        <begin position="1"/>
        <end position="25"/>
    </location>
</feature>
<evidence type="ECO:0000313" key="2">
    <source>
        <dbReference type="EMBL" id="GGM05621.1"/>
    </source>
</evidence>
<organism evidence="2 3">
    <name type="scientific">Pseudooceanicola nanhaiensis</name>
    <dbReference type="NCBI Taxonomy" id="375761"/>
    <lineage>
        <taxon>Bacteria</taxon>
        <taxon>Pseudomonadati</taxon>
        <taxon>Pseudomonadota</taxon>
        <taxon>Alphaproteobacteria</taxon>
        <taxon>Rhodobacterales</taxon>
        <taxon>Paracoccaceae</taxon>
        <taxon>Pseudooceanicola</taxon>
    </lineage>
</organism>
<comment type="caution">
    <text evidence="2">The sequence shown here is derived from an EMBL/GenBank/DDBJ whole genome shotgun (WGS) entry which is preliminary data.</text>
</comment>
<dbReference type="Proteomes" id="UP000649829">
    <property type="component" value="Unassembled WGS sequence"/>
</dbReference>
<gene>
    <name evidence="2" type="ORF">GCM10011534_29320</name>
</gene>
<accession>A0A917WGV6</accession>
<name>A0A917WGV6_9RHOB</name>